<evidence type="ECO:0000313" key="1">
    <source>
        <dbReference type="EMBL" id="KAJ9058696.1"/>
    </source>
</evidence>
<gene>
    <name evidence="1" type="ORF">DSO57_1009775</name>
</gene>
<name>A0ACC2S8I5_9FUNG</name>
<keyword evidence="2" id="KW-1185">Reference proteome</keyword>
<organism evidence="1 2">
    <name type="scientific">Entomophthora muscae</name>
    <dbReference type="NCBI Taxonomy" id="34485"/>
    <lineage>
        <taxon>Eukaryota</taxon>
        <taxon>Fungi</taxon>
        <taxon>Fungi incertae sedis</taxon>
        <taxon>Zoopagomycota</taxon>
        <taxon>Entomophthoromycotina</taxon>
        <taxon>Entomophthoromycetes</taxon>
        <taxon>Entomophthorales</taxon>
        <taxon>Entomophthoraceae</taxon>
        <taxon>Entomophthora</taxon>
    </lineage>
</organism>
<evidence type="ECO:0000313" key="2">
    <source>
        <dbReference type="Proteomes" id="UP001165960"/>
    </source>
</evidence>
<protein>
    <submittedName>
        <fullName evidence="1">Uncharacterized protein</fullName>
    </submittedName>
</protein>
<sequence>MECTEVVSKKVQADGHNISVFPAGHAVLHLGDVLFFNIGDTICGRNPTIFSQVVGTANNNTGLFPRQKVAEMFTKMAFNALSSSQSSKDPQLPHCDIVTVLF</sequence>
<dbReference type="Proteomes" id="UP001165960">
    <property type="component" value="Unassembled WGS sequence"/>
</dbReference>
<comment type="caution">
    <text evidence="1">The sequence shown here is derived from an EMBL/GenBank/DDBJ whole genome shotgun (WGS) entry which is preliminary data.</text>
</comment>
<proteinExistence type="predicted"/>
<accession>A0ACC2S8I5</accession>
<reference evidence="1" key="1">
    <citation type="submission" date="2022-04" db="EMBL/GenBank/DDBJ databases">
        <title>Genome of the entomopathogenic fungus Entomophthora muscae.</title>
        <authorList>
            <person name="Elya C."/>
            <person name="Lovett B.R."/>
            <person name="Lee E."/>
            <person name="Macias A.M."/>
            <person name="Hajek A.E."/>
            <person name="De Bivort B.L."/>
            <person name="Kasson M.T."/>
            <person name="De Fine Licht H.H."/>
            <person name="Stajich J.E."/>
        </authorList>
    </citation>
    <scope>NUCLEOTIDE SEQUENCE</scope>
    <source>
        <strain evidence="1">Berkeley</strain>
    </source>
</reference>
<dbReference type="EMBL" id="QTSX02005711">
    <property type="protein sequence ID" value="KAJ9058696.1"/>
    <property type="molecule type" value="Genomic_DNA"/>
</dbReference>